<protein>
    <submittedName>
        <fullName evidence="1">Uncharacterized protein</fullName>
    </submittedName>
</protein>
<reference evidence="2" key="1">
    <citation type="journal article" date="2019" name="Int. J. Syst. Evol. Microbiol.">
        <title>The Global Catalogue of Microorganisms (GCM) 10K type strain sequencing project: providing services to taxonomists for standard genome sequencing and annotation.</title>
        <authorList>
            <consortium name="The Broad Institute Genomics Platform"/>
            <consortium name="The Broad Institute Genome Sequencing Center for Infectious Disease"/>
            <person name="Wu L."/>
            <person name="Ma J."/>
        </authorList>
    </citation>
    <scope>NUCLEOTIDE SEQUENCE [LARGE SCALE GENOMIC DNA]</scope>
    <source>
        <strain evidence="2">CGMCC 4.7275</strain>
    </source>
</reference>
<keyword evidence="2" id="KW-1185">Reference proteome</keyword>
<evidence type="ECO:0000313" key="2">
    <source>
        <dbReference type="Proteomes" id="UP000660265"/>
    </source>
</evidence>
<evidence type="ECO:0000313" key="1">
    <source>
        <dbReference type="EMBL" id="GGK06328.1"/>
    </source>
</evidence>
<dbReference type="Proteomes" id="UP000660265">
    <property type="component" value="Unassembled WGS sequence"/>
</dbReference>
<comment type="caution">
    <text evidence="1">The sequence shown here is derived from an EMBL/GenBank/DDBJ whole genome shotgun (WGS) entry which is preliminary data.</text>
</comment>
<dbReference type="EMBL" id="BMMV01000013">
    <property type="protein sequence ID" value="GGK06328.1"/>
    <property type="molecule type" value="Genomic_DNA"/>
</dbReference>
<gene>
    <name evidence="1" type="ORF">GCM10011583_42520</name>
</gene>
<proteinExistence type="predicted"/>
<sequence>MVPVGRAVVLGLPEGFVEGDSGVLGPTVGGAGAPGATVPGVREGSFGEIGSAAVVRGEGGAEAGAGRCVGGAGRGRGRGPYRTR</sequence>
<organism evidence="1 2">
    <name type="scientific">Streptomyces camponoticapitis</name>
    <dbReference type="NCBI Taxonomy" id="1616125"/>
    <lineage>
        <taxon>Bacteria</taxon>
        <taxon>Bacillati</taxon>
        <taxon>Actinomycetota</taxon>
        <taxon>Actinomycetes</taxon>
        <taxon>Kitasatosporales</taxon>
        <taxon>Streptomycetaceae</taxon>
        <taxon>Streptomyces</taxon>
    </lineage>
</organism>
<accession>A0ABQ2EFX4</accession>
<name>A0ABQ2EFX4_9ACTN</name>